<protein>
    <submittedName>
        <fullName evidence="1">Uncharacterized protein</fullName>
    </submittedName>
</protein>
<dbReference type="EMBL" id="MG983743">
    <property type="protein sequence ID" value="AVO23107.1"/>
    <property type="molecule type" value="Genomic_DNA"/>
</dbReference>
<gene>
    <name evidence="1" type="ORF">RIVERRIDER_19</name>
</gene>
<evidence type="ECO:0000313" key="1">
    <source>
        <dbReference type="EMBL" id="AVO23107.1"/>
    </source>
</evidence>
<keyword evidence="2" id="KW-1185">Reference proteome</keyword>
<name>A0A2P1JUR9_9CAUD</name>
<reference evidence="1" key="1">
    <citation type="submission" date="2018-02" db="EMBL/GenBank/DDBJ databases">
        <authorList>
            <person name="Miller M."/>
            <person name="Deiulio A."/>
            <person name="Douthitt C."/>
            <person name="McMahon J."/>
            <person name="Holland C."/>
            <person name="Wiersma-Koch H."/>
            <person name="Turechek W."/>
            <person name="D'Elia T."/>
        </authorList>
    </citation>
    <scope>NUCLEOTIDE SEQUENCE [LARGE SCALE GENOMIC DNA]</scope>
</reference>
<dbReference type="Proteomes" id="UP000241502">
    <property type="component" value="Segment"/>
</dbReference>
<proteinExistence type="predicted"/>
<evidence type="ECO:0000313" key="2">
    <source>
        <dbReference type="Proteomes" id="UP000241502"/>
    </source>
</evidence>
<accession>A0A2P1JUR9</accession>
<organism evidence="1 2">
    <name type="scientific">Xanthomonas phage RiverRider</name>
    <dbReference type="NCBI Taxonomy" id="2108116"/>
    <lineage>
        <taxon>Viruses</taxon>
        <taxon>Duplodnaviria</taxon>
        <taxon>Heunggongvirae</taxon>
        <taxon>Uroviricota</taxon>
        <taxon>Caudoviricetes</taxon>
        <taxon>Schitoviridae</taxon>
        <taxon>Riverridervirus</taxon>
        <taxon>Riverridervirus riverrider</taxon>
    </lineage>
</organism>
<sequence>MCEQCDELGIPHGSSLGFGITKQNVIMAVVFCNDQVIDNVPVGPCNEETLQHMEAFIKETRHTLMMESAVPTGKVN</sequence>